<gene>
    <name evidence="2" type="ORF">BCR38DRAFT_491146</name>
</gene>
<dbReference type="RefSeq" id="XP_040709669.1">
    <property type="nucleotide sequence ID" value="XM_040864625.1"/>
</dbReference>
<dbReference type="InterPro" id="IPR036412">
    <property type="entry name" value="HAD-like_sf"/>
</dbReference>
<keyword evidence="3" id="KW-1185">Reference proteome</keyword>
<dbReference type="Gene3D" id="1.10.150.750">
    <property type="match status" value="1"/>
</dbReference>
<dbReference type="InParanoid" id="A0A1Y2D8D2"/>
<comment type="caution">
    <text evidence="2">The sequence shown here is derived from an EMBL/GenBank/DDBJ whole genome shotgun (WGS) entry which is preliminary data.</text>
</comment>
<dbReference type="Pfam" id="PF00702">
    <property type="entry name" value="Hydrolase"/>
    <property type="match status" value="1"/>
</dbReference>
<proteinExistence type="predicted"/>
<dbReference type="AlphaFoldDB" id="A0A1Y2D8D2"/>
<dbReference type="PANTHER" id="PTHR43316:SF9">
    <property type="entry name" value="ACID DEHALOGENASE, PUTATIVE (AFU_ORTHOLOGUE AFUA_6G14460)-RELATED"/>
    <property type="match status" value="1"/>
</dbReference>
<dbReference type="EMBL" id="MCFJ01000027">
    <property type="protein sequence ID" value="ORY55522.1"/>
    <property type="molecule type" value="Genomic_DNA"/>
</dbReference>
<keyword evidence="1" id="KW-0378">Hydrolase</keyword>
<dbReference type="InterPro" id="IPR051540">
    <property type="entry name" value="S-2-haloacid_dehalogenase"/>
</dbReference>
<dbReference type="Gene3D" id="3.40.50.1000">
    <property type="entry name" value="HAD superfamily/HAD-like"/>
    <property type="match status" value="1"/>
</dbReference>
<dbReference type="PANTHER" id="PTHR43316">
    <property type="entry name" value="HYDROLASE, HALOACID DELAHOGENASE-RELATED"/>
    <property type="match status" value="1"/>
</dbReference>
<accession>A0A1Y2D8D2</accession>
<dbReference type="GO" id="GO:0016787">
    <property type="term" value="F:hydrolase activity"/>
    <property type="evidence" value="ECO:0007669"/>
    <property type="project" value="UniProtKB-KW"/>
</dbReference>
<name>A0A1Y2D8D2_9PEZI</name>
<dbReference type="InterPro" id="IPR023214">
    <property type="entry name" value="HAD_sf"/>
</dbReference>
<sequence length="245" mass="27550">MFTAIPLRLLRHPHRLGTGILSVIRILADQLPATHSLADPKALLHRFDDLTTQLEQKSPTLLYNENQVQSFSTLAKELGISVPDSVSEPLGNAPGTWTPFPDTIEGLQKLKKRYKLIILSNIDNRNIQGTVEKGLKGAEFDAVYTAQDVGSYKPSHRNFEYLFGHARKELDVEWERGDLLHVARSLKMDHVPAKELGLRSVWISRGAEKTGEVDTYEGKLGFEWRFDTIGDFANEVEKQFAAKGL</sequence>
<dbReference type="Proteomes" id="UP000193689">
    <property type="component" value="Unassembled WGS sequence"/>
</dbReference>
<evidence type="ECO:0000256" key="1">
    <source>
        <dbReference type="ARBA" id="ARBA00022801"/>
    </source>
</evidence>
<evidence type="ECO:0000313" key="2">
    <source>
        <dbReference type="EMBL" id="ORY55522.1"/>
    </source>
</evidence>
<organism evidence="2 3">
    <name type="scientific">Pseudomassariella vexata</name>
    <dbReference type="NCBI Taxonomy" id="1141098"/>
    <lineage>
        <taxon>Eukaryota</taxon>
        <taxon>Fungi</taxon>
        <taxon>Dikarya</taxon>
        <taxon>Ascomycota</taxon>
        <taxon>Pezizomycotina</taxon>
        <taxon>Sordariomycetes</taxon>
        <taxon>Xylariomycetidae</taxon>
        <taxon>Amphisphaeriales</taxon>
        <taxon>Pseudomassariaceae</taxon>
        <taxon>Pseudomassariella</taxon>
    </lineage>
</organism>
<evidence type="ECO:0000313" key="3">
    <source>
        <dbReference type="Proteomes" id="UP000193689"/>
    </source>
</evidence>
<protein>
    <submittedName>
        <fullName evidence="2">HAD-like domain-containing protein</fullName>
    </submittedName>
</protein>
<dbReference type="SUPFAM" id="SSF56784">
    <property type="entry name" value="HAD-like"/>
    <property type="match status" value="1"/>
</dbReference>
<reference evidence="2 3" key="1">
    <citation type="submission" date="2016-07" db="EMBL/GenBank/DDBJ databases">
        <title>Pervasive Adenine N6-methylation of Active Genes in Fungi.</title>
        <authorList>
            <consortium name="DOE Joint Genome Institute"/>
            <person name="Mondo S.J."/>
            <person name="Dannebaum R.O."/>
            <person name="Kuo R.C."/>
            <person name="Labutti K."/>
            <person name="Haridas S."/>
            <person name="Kuo A."/>
            <person name="Salamov A."/>
            <person name="Ahrendt S.R."/>
            <person name="Lipzen A."/>
            <person name="Sullivan W."/>
            <person name="Andreopoulos W.B."/>
            <person name="Clum A."/>
            <person name="Lindquist E."/>
            <person name="Daum C."/>
            <person name="Ramamoorthy G.K."/>
            <person name="Gryganskyi A."/>
            <person name="Culley D."/>
            <person name="Magnuson J.K."/>
            <person name="James T.Y."/>
            <person name="O'Malley M.A."/>
            <person name="Stajich J.E."/>
            <person name="Spatafora J.W."/>
            <person name="Visel A."/>
            <person name="Grigoriev I.V."/>
        </authorList>
    </citation>
    <scope>NUCLEOTIDE SEQUENCE [LARGE SCALE GENOMIC DNA]</scope>
    <source>
        <strain evidence="2 3">CBS 129021</strain>
    </source>
</reference>
<dbReference type="OrthoDB" id="444127at2759"/>
<dbReference type="GeneID" id="63780837"/>